<sequence length="136" mass="15808">MPARLFHGTYEEERRHFMTTLHAQIDILQDNHKGSHKMVVNSLSLLLLRVEGLRMSGQGRYNYDNPNWTAKCNKLYERIQYFRDTLAMDPTSIYRVAADIESMMIFLDFCVPADIEYRISPDRGDRSGAPSPEPRP</sequence>
<comment type="caution">
    <text evidence="1">The sequence shown here is derived from an EMBL/GenBank/DDBJ whole genome shotgun (WGS) entry which is preliminary data.</text>
</comment>
<dbReference type="OrthoDB" id="4321554at2759"/>
<evidence type="ECO:0000313" key="1">
    <source>
        <dbReference type="EMBL" id="KUM64670.1"/>
    </source>
</evidence>
<organism evidence="1 2">
    <name type="scientific">Penicillium freii</name>
    <dbReference type="NCBI Taxonomy" id="48697"/>
    <lineage>
        <taxon>Eukaryota</taxon>
        <taxon>Fungi</taxon>
        <taxon>Dikarya</taxon>
        <taxon>Ascomycota</taxon>
        <taxon>Pezizomycotina</taxon>
        <taxon>Eurotiomycetes</taxon>
        <taxon>Eurotiomycetidae</taxon>
        <taxon>Eurotiales</taxon>
        <taxon>Aspergillaceae</taxon>
        <taxon>Penicillium</taxon>
    </lineage>
</organism>
<gene>
    <name evidence="1" type="ORF">ACN42_g2435</name>
</gene>
<proteinExistence type="predicted"/>
<evidence type="ECO:0000313" key="2">
    <source>
        <dbReference type="Proteomes" id="UP000055045"/>
    </source>
</evidence>
<name>A0A117NQZ8_PENFR</name>
<dbReference type="AlphaFoldDB" id="A0A117NQZ8"/>
<protein>
    <submittedName>
        <fullName evidence="1">Uncharacterized protein</fullName>
    </submittedName>
</protein>
<accession>A0A117NQZ8</accession>
<reference evidence="1 2" key="1">
    <citation type="submission" date="2015-10" db="EMBL/GenBank/DDBJ databases">
        <title>Genome sequencing of Penicillium freii.</title>
        <authorList>
            <person name="Nguyen H.D."/>
            <person name="Visagie C.M."/>
            <person name="Seifert K.A."/>
        </authorList>
    </citation>
    <scope>NUCLEOTIDE SEQUENCE [LARGE SCALE GENOMIC DNA]</scope>
    <source>
        <strain evidence="1 2">DAOM 242723</strain>
    </source>
</reference>
<keyword evidence="2" id="KW-1185">Reference proteome</keyword>
<dbReference type="Proteomes" id="UP000055045">
    <property type="component" value="Unassembled WGS sequence"/>
</dbReference>
<dbReference type="EMBL" id="LLXE01000043">
    <property type="protein sequence ID" value="KUM64670.1"/>
    <property type="molecule type" value="Genomic_DNA"/>
</dbReference>